<accession>A0A2P4NZA4</accession>
<reference evidence="1 2" key="2">
    <citation type="journal article" date="2018" name="New Phytol.">
        <title>High intraspecific genome diversity in the model arbuscular mycorrhizal symbiont Rhizophagus irregularis.</title>
        <authorList>
            <person name="Chen E.C.H."/>
            <person name="Morin E."/>
            <person name="Beaudet D."/>
            <person name="Noel J."/>
            <person name="Yildirir G."/>
            <person name="Ndikumana S."/>
            <person name="Charron P."/>
            <person name="St-Onge C."/>
            <person name="Giorgi J."/>
            <person name="Kruger M."/>
            <person name="Marton T."/>
            <person name="Ropars J."/>
            <person name="Grigoriev I.V."/>
            <person name="Hainaut M."/>
            <person name="Henrissat B."/>
            <person name="Roux C."/>
            <person name="Martin F."/>
            <person name="Corradi N."/>
        </authorList>
    </citation>
    <scope>NUCLEOTIDE SEQUENCE [LARGE SCALE GENOMIC DNA]</scope>
    <source>
        <strain evidence="1 2">DAOM 197198</strain>
    </source>
</reference>
<evidence type="ECO:0000313" key="2">
    <source>
        <dbReference type="Proteomes" id="UP000018888"/>
    </source>
</evidence>
<name>A0A2P4NZA4_RHIID</name>
<keyword evidence="2" id="KW-1185">Reference proteome</keyword>
<dbReference type="EMBL" id="AUPC02000528">
    <property type="protein sequence ID" value="POG58475.1"/>
    <property type="molecule type" value="Genomic_DNA"/>
</dbReference>
<dbReference type="VEuPathDB" id="FungiDB:RhiirFUN_020102"/>
<sequence>MTGSQASVSSYNNLPPHIQPVPDSELTHLKKAIIKELQKRLKNHHNAIGEQSFSIHCSEDAFIGIFRSHITRYSSCRSYYFCSFKGENAFDEIGEILNDKNWGERNYGQGQLSFVRLHVPEIDNSNISNKRKTKAKLSENGEMTITWKMMGGVDKENHKFEADMFGDAWRNLNNKTIKKSD</sequence>
<dbReference type="AlphaFoldDB" id="A0A2P4NZA4"/>
<proteinExistence type="predicted"/>
<gene>
    <name evidence="1" type="ORF">GLOIN_2v1790349</name>
</gene>
<reference evidence="1 2" key="1">
    <citation type="journal article" date="2013" name="Proc. Natl. Acad. Sci. U.S.A.">
        <title>Genome of an arbuscular mycorrhizal fungus provides insight into the oldest plant symbiosis.</title>
        <authorList>
            <person name="Tisserant E."/>
            <person name="Malbreil M."/>
            <person name="Kuo A."/>
            <person name="Kohler A."/>
            <person name="Symeonidi A."/>
            <person name="Balestrini R."/>
            <person name="Charron P."/>
            <person name="Duensing N."/>
            <person name="Frei Dit Frey N."/>
            <person name="Gianinazzi-Pearson V."/>
            <person name="Gilbert L.B."/>
            <person name="Handa Y."/>
            <person name="Herr J.R."/>
            <person name="Hijri M."/>
            <person name="Koul R."/>
            <person name="Kawaguchi M."/>
            <person name="Krajinski F."/>
            <person name="Lammers P.J."/>
            <person name="Masclaux F.G."/>
            <person name="Murat C."/>
            <person name="Morin E."/>
            <person name="Ndikumana S."/>
            <person name="Pagni M."/>
            <person name="Petitpierre D."/>
            <person name="Requena N."/>
            <person name="Rosikiewicz P."/>
            <person name="Riley R."/>
            <person name="Saito K."/>
            <person name="San Clemente H."/>
            <person name="Shapiro H."/>
            <person name="van Tuinen D."/>
            <person name="Becard G."/>
            <person name="Bonfante P."/>
            <person name="Paszkowski U."/>
            <person name="Shachar-Hill Y.Y."/>
            <person name="Tuskan G.A."/>
            <person name="Young P.W."/>
            <person name="Sanders I.R."/>
            <person name="Henrissat B."/>
            <person name="Rensing S.A."/>
            <person name="Grigoriev I.V."/>
            <person name="Corradi N."/>
            <person name="Roux C."/>
            <person name="Martin F."/>
        </authorList>
    </citation>
    <scope>NUCLEOTIDE SEQUENCE [LARGE SCALE GENOMIC DNA]</scope>
    <source>
        <strain evidence="1 2">DAOM 197198</strain>
    </source>
</reference>
<protein>
    <submittedName>
        <fullName evidence="1">Uncharacterized protein</fullName>
    </submittedName>
</protein>
<organism evidence="1 2">
    <name type="scientific">Rhizophagus irregularis (strain DAOM 181602 / DAOM 197198 / MUCL 43194)</name>
    <name type="common">Arbuscular mycorrhizal fungus</name>
    <name type="synonym">Glomus intraradices</name>
    <dbReference type="NCBI Taxonomy" id="747089"/>
    <lineage>
        <taxon>Eukaryota</taxon>
        <taxon>Fungi</taxon>
        <taxon>Fungi incertae sedis</taxon>
        <taxon>Mucoromycota</taxon>
        <taxon>Glomeromycotina</taxon>
        <taxon>Glomeromycetes</taxon>
        <taxon>Glomerales</taxon>
        <taxon>Glomeraceae</taxon>
        <taxon>Rhizophagus</taxon>
    </lineage>
</organism>
<dbReference type="Proteomes" id="UP000018888">
    <property type="component" value="Unassembled WGS sequence"/>
</dbReference>
<evidence type="ECO:0000313" key="1">
    <source>
        <dbReference type="EMBL" id="POG58475.1"/>
    </source>
</evidence>
<comment type="caution">
    <text evidence="1">The sequence shown here is derived from an EMBL/GenBank/DDBJ whole genome shotgun (WGS) entry which is preliminary data.</text>
</comment>